<dbReference type="SUPFAM" id="SSF53383">
    <property type="entry name" value="PLP-dependent transferases"/>
    <property type="match status" value="1"/>
</dbReference>
<keyword evidence="3" id="KW-0663">Pyridoxal phosphate</keyword>
<dbReference type="GO" id="GO:0030170">
    <property type="term" value="F:pyridoxal phosphate binding"/>
    <property type="evidence" value="ECO:0007669"/>
    <property type="project" value="InterPro"/>
</dbReference>
<evidence type="ECO:0000256" key="4">
    <source>
        <dbReference type="ARBA" id="ARBA00023239"/>
    </source>
</evidence>
<name>H3NJW8_9LACT</name>
<evidence type="ECO:0000256" key="2">
    <source>
        <dbReference type="ARBA" id="ARBA00012224"/>
    </source>
</evidence>
<dbReference type="Proteomes" id="UP000006190">
    <property type="component" value="Unassembled WGS sequence"/>
</dbReference>
<dbReference type="HOGENOM" id="CLU_017584_15_0_9"/>
<dbReference type="InterPro" id="IPR027619">
    <property type="entry name" value="C-S_lyase_PatB-like"/>
</dbReference>
<evidence type="ECO:0000256" key="5">
    <source>
        <dbReference type="ARBA" id="ARBA00037974"/>
    </source>
</evidence>
<dbReference type="PANTHER" id="PTHR43525:SF1">
    <property type="entry name" value="PROTEIN MALY"/>
    <property type="match status" value="1"/>
</dbReference>
<proteinExistence type="inferred from homology"/>
<dbReference type="InterPro" id="IPR004839">
    <property type="entry name" value="Aminotransferase_I/II_large"/>
</dbReference>
<dbReference type="eggNOG" id="COG1168">
    <property type="taxonomic scope" value="Bacteria"/>
</dbReference>
<comment type="cofactor">
    <cofactor evidence="1">
        <name>pyridoxal 5'-phosphate</name>
        <dbReference type="ChEBI" id="CHEBI:597326"/>
    </cofactor>
</comment>
<dbReference type="PANTHER" id="PTHR43525">
    <property type="entry name" value="PROTEIN MALY"/>
    <property type="match status" value="1"/>
</dbReference>
<dbReference type="InterPro" id="IPR015421">
    <property type="entry name" value="PyrdxlP-dep_Trfase_major"/>
</dbReference>
<feature type="domain" description="Aminotransferase class I/classII large" evidence="6">
    <location>
        <begin position="33"/>
        <end position="385"/>
    </location>
</feature>
<dbReference type="PATRIC" id="fig|883113.3.peg.1152"/>
<comment type="similarity">
    <text evidence="5">Belongs to the class-II pyridoxal-phosphate-dependent aminotransferase family. MalY/PatB cystathionine beta-lyase subfamily.</text>
</comment>
<dbReference type="Gene3D" id="3.90.1150.10">
    <property type="entry name" value="Aspartate Aminotransferase, domain 1"/>
    <property type="match status" value="1"/>
</dbReference>
<accession>H3NJW8</accession>
<dbReference type="InterPro" id="IPR015424">
    <property type="entry name" value="PyrdxlP-dep_Trfase"/>
</dbReference>
<gene>
    <name evidence="7" type="ORF">HMPREF9708_01157</name>
</gene>
<keyword evidence="4" id="KW-0456">Lyase</keyword>
<dbReference type="CDD" id="cd00609">
    <property type="entry name" value="AAT_like"/>
    <property type="match status" value="1"/>
</dbReference>
<organism evidence="7 8">
    <name type="scientific">Facklamia languida CCUG 37842</name>
    <dbReference type="NCBI Taxonomy" id="883113"/>
    <lineage>
        <taxon>Bacteria</taxon>
        <taxon>Bacillati</taxon>
        <taxon>Bacillota</taxon>
        <taxon>Bacilli</taxon>
        <taxon>Lactobacillales</taxon>
        <taxon>Aerococcaceae</taxon>
        <taxon>Facklamia</taxon>
    </lineage>
</organism>
<dbReference type="Gene3D" id="3.40.640.10">
    <property type="entry name" value="Type I PLP-dependent aspartate aminotransferase-like (Major domain)"/>
    <property type="match status" value="1"/>
</dbReference>
<keyword evidence="8" id="KW-1185">Reference proteome</keyword>
<dbReference type="OrthoDB" id="9802872at2"/>
<dbReference type="NCBIfam" id="TIGR04350">
    <property type="entry name" value="C_S_lyase_PatB"/>
    <property type="match status" value="1"/>
</dbReference>
<comment type="caution">
    <text evidence="7">The sequence shown here is derived from an EMBL/GenBank/DDBJ whole genome shotgun (WGS) entry which is preliminary data.</text>
</comment>
<evidence type="ECO:0000259" key="6">
    <source>
        <dbReference type="Pfam" id="PF00155"/>
    </source>
</evidence>
<dbReference type="InterPro" id="IPR051798">
    <property type="entry name" value="Class-II_PLP-Dep_Aminotrans"/>
</dbReference>
<dbReference type="EC" id="4.4.1.13" evidence="2"/>
<reference evidence="7 8" key="1">
    <citation type="submission" date="2012-01" db="EMBL/GenBank/DDBJ databases">
        <title>The Genome Sequence of Facklamia languida CCUG 37842.</title>
        <authorList>
            <consortium name="The Broad Institute Genome Sequencing Platform"/>
            <person name="Earl A."/>
            <person name="Ward D."/>
            <person name="Feldgarden M."/>
            <person name="Gevers D."/>
            <person name="Huys G."/>
            <person name="Young S.K."/>
            <person name="Zeng Q."/>
            <person name="Gargeya S."/>
            <person name="Fitzgerald M."/>
            <person name="Haas B."/>
            <person name="Abouelleil A."/>
            <person name="Alvarado L."/>
            <person name="Arachchi H.M."/>
            <person name="Berlin A."/>
            <person name="Chapman S.B."/>
            <person name="Gearin G."/>
            <person name="Goldberg J."/>
            <person name="Griggs A."/>
            <person name="Gujja S."/>
            <person name="Hansen M."/>
            <person name="Heiman D."/>
            <person name="Howarth C."/>
            <person name="Larimer J."/>
            <person name="Lui A."/>
            <person name="MacDonald P.J.P."/>
            <person name="McCowen C."/>
            <person name="Montmayeur A."/>
            <person name="Murphy C."/>
            <person name="Neiman D."/>
            <person name="Pearson M."/>
            <person name="Priest M."/>
            <person name="Roberts A."/>
            <person name="Saif S."/>
            <person name="Shea T."/>
            <person name="Sisk P."/>
            <person name="Stolte C."/>
            <person name="Sykes S."/>
            <person name="Wortman J."/>
            <person name="Nusbaum C."/>
            <person name="Birren B."/>
        </authorList>
    </citation>
    <scope>NUCLEOTIDE SEQUENCE [LARGE SCALE GENOMIC DNA]</scope>
    <source>
        <strain evidence="7 8">CCUG 37842</strain>
    </source>
</reference>
<dbReference type="AlphaFoldDB" id="H3NJW8"/>
<dbReference type="RefSeq" id="WP_006309340.1">
    <property type="nucleotide sequence ID" value="NZ_JH601133.1"/>
</dbReference>
<evidence type="ECO:0000256" key="1">
    <source>
        <dbReference type="ARBA" id="ARBA00001933"/>
    </source>
</evidence>
<evidence type="ECO:0000256" key="3">
    <source>
        <dbReference type="ARBA" id="ARBA00022898"/>
    </source>
</evidence>
<dbReference type="InterPro" id="IPR015422">
    <property type="entry name" value="PyrdxlP-dep_Trfase_small"/>
</dbReference>
<sequence>MKYDFTTCIDRTSQGSKKWLLMREAKEDIQEGIVPLSVADLDFPMPPAVVEGLKKDLDSFICGYTLPTDAYFQAVQKWMRDQHHWEVERDWLVTTPGVVPAINVFVNAFTEPGDGVIIFQPVYGPFADQVVNHQRDLTVVELINQEGSYTINFEAFKEAAKDPHNKAVIFCSPHNPCGRIWTSKELEEVAAICMEHDLYLFSDEIHFDLAHKEYTHHVFASLSPEIAQHVIVATAPSKTFNLAGLQTSNIFIPNSEWRERYTLMAEKLNLLGSPALGLLACQHAYNTSADWKDELVEVIEHNMHSARQTIQEKLPKAVVTPAQASYLLWVDLRKYNLKSDDIMELMLENDLFVTDGRAFGQAGDGFIRIHLALPTKIAEAAIDRLCQALKDY</sequence>
<evidence type="ECO:0000313" key="8">
    <source>
        <dbReference type="Proteomes" id="UP000006190"/>
    </source>
</evidence>
<evidence type="ECO:0000313" key="7">
    <source>
        <dbReference type="EMBL" id="EHR36485.1"/>
    </source>
</evidence>
<dbReference type="Pfam" id="PF00155">
    <property type="entry name" value="Aminotran_1_2"/>
    <property type="match status" value="1"/>
</dbReference>
<dbReference type="GO" id="GO:0047804">
    <property type="term" value="F:cysteine-S-conjugate beta-lyase activity"/>
    <property type="evidence" value="ECO:0007669"/>
    <property type="project" value="UniProtKB-EC"/>
</dbReference>
<dbReference type="STRING" id="883113.HMPREF9708_01157"/>
<protein>
    <recommendedName>
        <fullName evidence="2">cysteine-S-conjugate beta-lyase</fullName>
        <ecNumber evidence="2">4.4.1.13</ecNumber>
    </recommendedName>
</protein>
<dbReference type="EMBL" id="AGEG01000014">
    <property type="protein sequence ID" value="EHR36485.1"/>
    <property type="molecule type" value="Genomic_DNA"/>
</dbReference>